<dbReference type="EMBL" id="FZOC01000004">
    <property type="protein sequence ID" value="SNR99650.1"/>
    <property type="molecule type" value="Genomic_DNA"/>
</dbReference>
<evidence type="ECO:0000313" key="1">
    <source>
        <dbReference type="EMBL" id="SNR99650.1"/>
    </source>
</evidence>
<gene>
    <name evidence="1" type="ORF">SAMN04488503_2250</name>
</gene>
<proteinExistence type="predicted"/>
<protein>
    <submittedName>
        <fullName evidence="1">Uncharacterized protein</fullName>
    </submittedName>
</protein>
<evidence type="ECO:0000313" key="2">
    <source>
        <dbReference type="Proteomes" id="UP000198324"/>
    </source>
</evidence>
<dbReference type="AlphaFoldDB" id="A0A239AVQ1"/>
<keyword evidence="2" id="KW-1185">Reference proteome</keyword>
<sequence>MKIRVLGEAFLFTPGDEQDRDDLYVLVGRGLTAGKPILVAVDARQYEPPCIRREGGEMVADVNTQPTDDTDIVMEALAAMKRVRNAKEGFVHGFDDPCGCPFCDIDAVIAKIEGKGA</sequence>
<reference evidence="1 2" key="1">
    <citation type="submission" date="2017-06" db="EMBL/GenBank/DDBJ databases">
        <authorList>
            <person name="Kim H.J."/>
            <person name="Triplett B.A."/>
        </authorList>
    </citation>
    <scope>NUCLEOTIDE SEQUENCE [LARGE SCALE GENOMIC DNA]</scope>
    <source>
        <strain evidence="1 2">DSM 13116</strain>
    </source>
</reference>
<name>A0A239AVQ1_9BACT</name>
<dbReference type="Proteomes" id="UP000198324">
    <property type="component" value="Unassembled WGS sequence"/>
</dbReference>
<organism evidence="1 2">
    <name type="scientific">Humidesulfovibrio mexicanus</name>
    <dbReference type="NCBI Taxonomy" id="147047"/>
    <lineage>
        <taxon>Bacteria</taxon>
        <taxon>Pseudomonadati</taxon>
        <taxon>Thermodesulfobacteriota</taxon>
        <taxon>Desulfovibrionia</taxon>
        <taxon>Desulfovibrionales</taxon>
        <taxon>Desulfovibrionaceae</taxon>
        <taxon>Humidesulfovibrio</taxon>
    </lineage>
</organism>
<accession>A0A239AVQ1</accession>
<dbReference type="RefSeq" id="WP_089274455.1">
    <property type="nucleotide sequence ID" value="NZ_FZOC01000004.1"/>
</dbReference>